<evidence type="ECO:0000313" key="2">
    <source>
        <dbReference type="EMBL" id="KAH9422587.1"/>
    </source>
</evidence>
<feature type="compositionally biased region" description="Polar residues" evidence="1">
    <location>
        <begin position="68"/>
        <end position="79"/>
    </location>
</feature>
<evidence type="ECO:0000256" key="1">
    <source>
        <dbReference type="SAM" id="MobiDB-lite"/>
    </source>
</evidence>
<feature type="region of interest" description="Disordered" evidence="1">
    <location>
        <begin position="54"/>
        <end position="79"/>
    </location>
</feature>
<reference evidence="2 3" key="1">
    <citation type="journal article" date="2018" name="J. Allergy Clin. Immunol.">
        <title>High-quality assembly of Dermatophagoides pteronyssinus genome and transcriptome reveals a wide range of novel allergens.</title>
        <authorList>
            <person name="Liu X.Y."/>
            <person name="Yang K.Y."/>
            <person name="Wang M.Q."/>
            <person name="Kwok J.S."/>
            <person name="Zeng X."/>
            <person name="Yang Z."/>
            <person name="Xiao X.J."/>
            <person name="Lau C.P."/>
            <person name="Li Y."/>
            <person name="Huang Z.M."/>
            <person name="Ba J.G."/>
            <person name="Yim A.K."/>
            <person name="Ouyang C.Y."/>
            <person name="Ngai S.M."/>
            <person name="Chan T.F."/>
            <person name="Leung E.L."/>
            <person name="Liu L."/>
            <person name="Liu Z.G."/>
            <person name="Tsui S.K."/>
        </authorList>
    </citation>
    <scope>NUCLEOTIDE SEQUENCE [LARGE SCALE GENOMIC DNA]</scope>
    <source>
        <strain evidence="2">Derp</strain>
    </source>
</reference>
<reference evidence="2 3" key="2">
    <citation type="journal article" date="2022" name="Mol. Biol. Evol.">
        <title>Comparative Genomics Reveals Insights into the Divergent Evolution of Astigmatic Mites and Household Pest Adaptations.</title>
        <authorList>
            <person name="Xiong Q."/>
            <person name="Wan A.T."/>
            <person name="Liu X."/>
            <person name="Fung C.S."/>
            <person name="Xiao X."/>
            <person name="Malainual N."/>
            <person name="Hou J."/>
            <person name="Wang L."/>
            <person name="Wang M."/>
            <person name="Yang K.Y."/>
            <person name="Cui Y."/>
            <person name="Leung E.L."/>
            <person name="Nong W."/>
            <person name="Shin S.K."/>
            <person name="Au S.W."/>
            <person name="Jeong K.Y."/>
            <person name="Chew F.T."/>
            <person name="Hui J.H."/>
            <person name="Leung T.F."/>
            <person name="Tungtrongchitr A."/>
            <person name="Zhong N."/>
            <person name="Liu Z."/>
            <person name="Tsui S.K."/>
        </authorList>
    </citation>
    <scope>NUCLEOTIDE SEQUENCE [LARGE SCALE GENOMIC DNA]</scope>
    <source>
        <strain evidence="2">Derp</strain>
    </source>
</reference>
<gene>
    <name evidence="2" type="ORF">DERP_003264</name>
</gene>
<evidence type="ECO:0000313" key="3">
    <source>
        <dbReference type="Proteomes" id="UP000887458"/>
    </source>
</evidence>
<proteinExistence type="predicted"/>
<comment type="caution">
    <text evidence="2">The sequence shown here is derived from an EMBL/GenBank/DDBJ whole genome shotgun (WGS) entry which is preliminary data.</text>
</comment>
<sequence length="79" mass="9368">MRKPVGSRIFRMTESLRNFIMYDNHHKAHHCIFSFEKIMGDKKPFYFLTESIDDGDDDGKPERHFTSDNDNNNYGPKIL</sequence>
<dbReference type="Proteomes" id="UP000887458">
    <property type="component" value="Unassembled WGS sequence"/>
</dbReference>
<protein>
    <submittedName>
        <fullName evidence="2">Uncharacterized protein</fullName>
    </submittedName>
</protein>
<keyword evidence="3" id="KW-1185">Reference proteome</keyword>
<accession>A0ABQ8JIZ7</accession>
<dbReference type="EMBL" id="NJHN03000036">
    <property type="protein sequence ID" value="KAH9422587.1"/>
    <property type="molecule type" value="Genomic_DNA"/>
</dbReference>
<feature type="compositionally biased region" description="Basic and acidic residues" evidence="1">
    <location>
        <begin position="58"/>
        <end position="67"/>
    </location>
</feature>
<organism evidence="2 3">
    <name type="scientific">Dermatophagoides pteronyssinus</name>
    <name type="common">European house dust mite</name>
    <dbReference type="NCBI Taxonomy" id="6956"/>
    <lineage>
        <taxon>Eukaryota</taxon>
        <taxon>Metazoa</taxon>
        <taxon>Ecdysozoa</taxon>
        <taxon>Arthropoda</taxon>
        <taxon>Chelicerata</taxon>
        <taxon>Arachnida</taxon>
        <taxon>Acari</taxon>
        <taxon>Acariformes</taxon>
        <taxon>Sarcoptiformes</taxon>
        <taxon>Astigmata</taxon>
        <taxon>Psoroptidia</taxon>
        <taxon>Analgoidea</taxon>
        <taxon>Pyroglyphidae</taxon>
        <taxon>Dermatophagoidinae</taxon>
        <taxon>Dermatophagoides</taxon>
    </lineage>
</organism>
<name>A0ABQ8JIZ7_DERPT</name>